<evidence type="ECO:0000313" key="2">
    <source>
        <dbReference type="EMBL" id="MBK1670995.1"/>
    </source>
</evidence>
<accession>A0ABS1DKE9</accession>
<reference evidence="2 3" key="1">
    <citation type="journal article" date="2020" name="Microorganisms">
        <title>Osmotic Adaptation and Compatible Solute Biosynthesis of Phototrophic Bacteria as Revealed from Genome Analyses.</title>
        <authorList>
            <person name="Imhoff J.F."/>
            <person name="Rahn T."/>
            <person name="Kunzel S."/>
            <person name="Keller A."/>
            <person name="Neulinger S.C."/>
        </authorList>
    </citation>
    <scope>NUCLEOTIDE SEQUENCE [LARGE SCALE GENOMIC DNA]</scope>
    <source>
        <strain evidence="2 3">DSM 9895</strain>
    </source>
</reference>
<protein>
    <recommendedName>
        <fullName evidence="4">Flagellar protein FlgN</fullName>
    </recommendedName>
</protein>
<proteinExistence type="predicted"/>
<dbReference type="Proteomes" id="UP001296873">
    <property type="component" value="Unassembled WGS sequence"/>
</dbReference>
<dbReference type="RefSeq" id="WP_200343449.1">
    <property type="nucleotide sequence ID" value="NZ_NRRL01000135.1"/>
</dbReference>
<name>A0ABS1DKE9_9PROT</name>
<keyword evidence="3" id="KW-1185">Reference proteome</keyword>
<evidence type="ECO:0000313" key="3">
    <source>
        <dbReference type="Proteomes" id="UP001296873"/>
    </source>
</evidence>
<gene>
    <name evidence="2" type="ORF">CKO28_23595</name>
</gene>
<evidence type="ECO:0008006" key="4">
    <source>
        <dbReference type="Google" id="ProtNLM"/>
    </source>
</evidence>
<dbReference type="EMBL" id="NRRL01000135">
    <property type="protein sequence ID" value="MBK1670995.1"/>
    <property type="molecule type" value="Genomic_DNA"/>
</dbReference>
<comment type="caution">
    <text evidence="2">The sequence shown here is derived from an EMBL/GenBank/DDBJ whole genome shotgun (WGS) entry which is preliminary data.</text>
</comment>
<feature type="region of interest" description="Disordered" evidence="1">
    <location>
        <begin position="145"/>
        <end position="174"/>
    </location>
</feature>
<organism evidence="2 3">
    <name type="scientific">Rhodovibrio sodomensis</name>
    <dbReference type="NCBI Taxonomy" id="1088"/>
    <lineage>
        <taxon>Bacteria</taxon>
        <taxon>Pseudomonadati</taxon>
        <taxon>Pseudomonadota</taxon>
        <taxon>Alphaproteobacteria</taxon>
        <taxon>Rhodospirillales</taxon>
        <taxon>Rhodovibrionaceae</taxon>
        <taxon>Rhodovibrio</taxon>
    </lineage>
</organism>
<sequence>MSRAAPEIPLDAAMPETHAPVVGIDTSAPAAAGEPAEVIDLLETTLRLIDVLEGEIDMLRGMNPEEMQALQQDKIVLAAAYESQLKRLADQPDLAGPLSGELRAELKQATEYFQEVLAANERALRAAKTATKGVLQTVVDTANRQDPRFSYDTKGQPSRRNARAPHAVSVNERL</sequence>
<evidence type="ECO:0000256" key="1">
    <source>
        <dbReference type="SAM" id="MobiDB-lite"/>
    </source>
</evidence>